<sequence>MSSTATPERQGILSFFQNVGNNKPSTTKKKPNDDNKESKTLDNTEDINEHSDSLIVLEEDADTLVGRSDMVLEEEVAEQGDVETKDVTIIPSDEPDVNALKEKDDQESFPSMANKELVKDENAQDSVLIEPTVADDNEVKEEKDPMAKTPEVTVSKKEQLAIKREEARKEKEKRKKAIRLEKELKKKERDERVRKEKEAKLKQREEEKRRREEERLKAKQQREEEKLRAKKVKENEKIRKEKEKKMKEEAKERAQSRIGNFFRKVGDSSRQSKETSDFERDFLPFYARDGVKLSNLFRLSKFDLSDKKAEVDSFLKQSTEDDNLLEWLSTRYQQRGYPVKYTAVSLLQQMTSKDKTDDELQSILSKIPHKYIKFYENVRPPFIGTYSKICVLPTENPFETEGTGFDYDYDSDLEWVNEEDEEGAGIDNLESGEEDDEEDDEDDPSEGEFDGFLDTDENGNPANGKKKFIGPLIPTVLLRGSAMDEDDKRYFHMVSVDVLLEKQELPIDCSRTLISSQKDMNTGKRSVDKVAGFSTEVTHSEKSASSSPEKKQKALIVDPKDLLKLFDEVQDSTFSLGTVTEIAQKSLPYYNKQTIKNTVKEYATRSSGKGDTARKWEIKNMKYWEELRNITQ</sequence>
<evidence type="ECO:0000256" key="1">
    <source>
        <dbReference type="ARBA" id="ARBA00004123"/>
    </source>
</evidence>
<feature type="region of interest" description="Disordered" evidence="7">
    <location>
        <begin position="418"/>
        <end position="466"/>
    </location>
</feature>
<dbReference type="PANTHER" id="PTHR15272">
    <property type="entry name" value="CHROMATIN ASSEMBLY FACTOR 1 SUBUNIT A CAF-1 SUBUNIT A"/>
    <property type="match status" value="1"/>
</dbReference>
<dbReference type="eggNOG" id="KOG4363">
    <property type="taxonomic scope" value="Eukaryota"/>
</dbReference>
<dbReference type="OrthoDB" id="79480at2759"/>
<dbReference type="GO" id="GO:0000786">
    <property type="term" value="C:nucleosome"/>
    <property type="evidence" value="ECO:0007669"/>
    <property type="project" value="EnsemblFungi"/>
</dbReference>
<keyword evidence="6" id="KW-0539">Nucleus</keyword>
<feature type="region of interest" description="Disordered" evidence="7">
    <location>
        <begin position="77"/>
        <end position="254"/>
    </location>
</feature>
<dbReference type="AlphaFoldDB" id="H2ASF4"/>
<evidence type="ECO:0000259" key="10">
    <source>
        <dbReference type="Pfam" id="PF21796"/>
    </source>
</evidence>
<dbReference type="InterPro" id="IPR021644">
    <property type="entry name" value="CAF-1_p150_acidic"/>
</dbReference>
<dbReference type="InterPro" id="IPR048800">
    <property type="entry name" value="Cac1-like_C"/>
</dbReference>
<feature type="compositionally biased region" description="Basic and acidic residues" evidence="7">
    <location>
        <begin position="30"/>
        <end position="52"/>
    </location>
</feature>
<dbReference type="HOGENOM" id="CLU_028547_0_0_1"/>
<dbReference type="GO" id="GO:0033186">
    <property type="term" value="C:CAF-1 complex"/>
    <property type="evidence" value="ECO:0007669"/>
    <property type="project" value="EnsemblFungi"/>
</dbReference>
<feature type="domain" description="Chromatin assembly factor 1 p150 subunit acidic region" evidence="8">
    <location>
        <begin position="161"/>
        <end position="291"/>
    </location>
</feature>
<dbReference type="GO" id="GO:0005634">
    <property type="term" value="C:nucleus"/>
    <property type="evidence" value="ECO:0007669"/>
    <property type="project" value="UniProtKB-SubCell"/>
</dbReference>
<dbReference type="Pfam" id="PF21796">
    <property type="entry name" value="Cac1_C"/>
    <property type="match status" value="1"/>
</dbReference>
<dbReference type="GO" id="GO:0006335">
    <property type="term" value="P:DNA replication-dependent chromatin assembly"/>
    <property type="evidence" value="ECO:0007669"/>
    <property type="project" value="EnsemblFungi"/>
</dbReference>
<dbReference type="GO" id="GO:0006281">
    <property type="term" value="P:DNA repair"/>
    <property type="evidence" value="ECO:0007669"/>
    <property type="project" value="UniProtKB-KW"/>
</dbReference>
<dbReference type="RefSeq" id="XP_003956439.1">
    <property type="nucleotide sequence ID" value="XM_003956390.1"/>
</dbReference>
<dbReference type="Pfam" id="PF11600">
    <property type="entry name" value="CAF1A_acidic"/>
    <property type="match status" value="1"/>
</dbReference>
<dbReference type="KEGG" id="kaf:KAFR_0C03120"/>
<feature type="region of interest" description="Disordered" evidence="7">
    <location>
        <begin position="1"/>
        <end position="52"/>
    </location>
</feature>
<evidence type="ECO:0000256" key="3">
    <source>
        <dbReference type="ARBA" id="ARBA00022763"/>
    </source>
</evidence>
<keyword evidence="2" id="KW-0235">DNA replication</keyword>
<keyword evidence="12" id="KW-1185">Reference proteome</keyword>
<evidence type="ECO:0000256" key="7">
    <source>
        <dbReference type="SAM" id="MobiDB-lite"/>
    </source>
</evidence>
<feature type="compositionally biased region" description="Basic and acidic residues" evidence="7">
    <location>
        <begin position="178"/>
        <end position="254"/>
    </location>
</feature>
<dbReference type="GeneID" id="13885223"/>
<protein>
    <submittedName>
        <fullName evidence="11">Uncharacterized protein</fullName>
    </submittedName>
</protein>
<dbReference type="PANTHER" id="PTHR15272:SF0">
    <property type="entry name" value="CHROMATIN ASSEMBLY FACTOR 1 SUBUNIT A"/>
    <property type="match status" value="1"/>
</dbReference>
<gene>
    <name evidence="11" type="primary">KAFR0C03120</name>
    <name evidence="11" type="ORF">KAFR_0C03120</name>
</gene>
<proteinExistence type="predicted"/>
<evidence type="ECO:0000313" key="11">
    <source>
        <dbReference type="EMBL" id="CCF57304.1"/>
    </source>
</evidence>
<name>H2ASF4_KAZAF</name>
<dbReference type="GO" id="GO:0000775">
    <property type="term" value="C:chromosome, centromeric region"/>
    <property type="evidence" value="ECO:0007669"/>
    <property type="project" value="EnsemblFungi"/>
</dbReference>
<evidence type="ECO:0000256" key="6">
    <source>
        <dbReference type="ARBA" id="ARBA00023242"/>
    </source>
</evidence>
<accession>H2ASF4</accession>
<dbReference type="GO" id="GO:0042393">
    <property type="term" value="F:histone binding"/>
    <property type="evidence" value="ECO:0007669"/>
    <property type="project" value="EnsemblFungi"/>
</dbReference>
<dbReference type="InterPro" id="IPR022043">
    <property type="entry name" value="CAF1A_DD"/>
</dbReference>
<evidence type="ECO:0000259" key="8">
    <source>
        <dbReference type="Pfam" id="PF11600"/>
    </source>
</evidence>
<dbReference type="FunCoup" id="H2ASF4">
    <property type="interactions" value="177"/>
</dbReference>
<dbReference type="Proteomes" id="UP000005220">
    <property type="component" value="Chromosome 3"/>
</dbReference>
<dbReference type="EMBL" id="HE650823">
    <property type="protein sequence ID" value="CCF57304.1"/>
    <property type="molecule type" value="Genomic_DNA"/>
</dbReference>
<dbReference type="STRING" id="1071382.H2ASF4"/>
<evidence type="ECO:0000256" key="5">
    <source>
        <dbReference type="ARBA" id="ARBA00023204"/>
    </source>
</evidence>
<evidence type="ECO:0000313" key="12">
    <source>
        <dbReference type="Proteomes" id="UP000005220"/>
    </source>
</evidence>
<comment type="subcellular location">
    <subcellularLocation>
        <location evidence="1">Nucleus</location>
    </subcellularLocation>
</comment>
<keyword evidence="5" id="KW-0234">DNA repair</keyword>
<feature type="compositionally biased region" description="Acidic residues" evidence="7">
    <location>
        <begin position="418"/>
        <end position="457"/>
    </location>
</feature>
<evidence type="ECO:0000256" key="4">
    <source>
        <dbReference type="ARBA" id="ARBA00023186"/>
    </source>
</evidence>
<keyword evidence="4" id="KW-0143">Chaperone</keyword>
<organism evidence="11 12">
    <name type="scientific">Kazachstania africana (strain ATCC 22294 / BCRC 22015 / CBS 2517 / CECT 1963 / NBRC 1671 / NRRL Y-8276)</name>
    <name type="common">Yeast</name>
    <name type="synonym">Kluyveromyces africanus</name>
    <dbReference type="NCBI Taxonomy" id="1071382"/>
    <lineage>
        <taxon>Eukaryota</taxon>
        <taxon>Fungi</taxon>
        <taxon>Dikarya</taxon>
        <taxon>Ascomycota</taxon>
        <taxon>Saccharomycotina</taxon>
        <taxon>Saccharomycetes</taxon>
        <taxon>Saccharomycetales</taxon>
        <taxon>Saccharomycetaceae</taxon>
        <taxon>Kazachstania</taxon>
    </lineage>
</organism>
<feature type="domain" description="Chromatin assembly factor 1 subunit Cac1-like C-terminal" evidence="10">
    <location>
        <begin position="562"/>
        <end position="618"/>
    </location>
</feature>
<keyword evidence="3" id="KW-0227">DNA damage</keyword>
<dbReference type="GO" id="GO:0006260">
    <property type="term" value="P:DNA replication"/>
    <property type="evidence" value="ECO:0007669"/>
    <property type="project" value="UniProtKB-KW"/>
</dbReference>
<feature type="compositionally biased region" description="Basic and acidic residues" evidence="7">
    <location>
        <begin position="154"/>
        <end position="170"/>
    </location>
</feature>
<feature type="domain" description="Chromatin assembly factor 1 subunit A dimerization" evidence="9">
    <location>
        <begin position="370"/>
        <end position="442"/>
    </location>
</feature>
<dbReference type="InParanoid" id="H2ASF4"/>
<dbReference type="GO" id="GO:0006334">
    <property type="term" value="P:nucleosome assembly"/>
    <property type="evidence" value="ECO:0007669"/>
    <property type="project" value="TreeGrafter"/>
</dbReference>
<reference evidence="11 12" key="1">
    <citation type="journal article" date="2011" name="Proc. Natl. Acad. Sci. U.S.A.">
        <title>Evolutionary erosion of yeast sex chromosomes by mating-type switching accidents.</title>
        <authorList>
            <person name="Gordon J.L."/>
            <person name="Armisen D."/>
            <person name="Proux-Wera E."/>
            <person name="Oheigeartaigh S.S."/>
            <person name="Byrne K.P."/>
            <person name="Wolfe K.H."/>
        </authorList>
    </citation>
    <scope>NUCLEOTIDE SEQUENCE [LARGE SCALE GENOMIC DNA]</scope>
    <source>
        <strain evidence="12">ATCC 22294 / BCRC 22015 / CBS 2517 / CECT 1963 / NBRC 1671 / NRRL Y-8276</strain>
    </source>
</reference>
<dbReference type="Pfam" id="PF12253">
    <property type="entry name" value="CAF1A_dimeriz"/>
    <property type="match status" value="1"/>
</dbReference>
<evidence type="ECO:0000259" key="9">
    <source>
        <dbReference type="Pfam" id="PF12253"/>
    </source>
</evidence>
<evidence type="ECO:0000256" key="2">
    <source>
        <dbReference type="ARBA" id="ARBA00022705"/>
    </source>
</evidence>